<proteinExistence type="predicted"/>
<organism evidence="2 3">
    <name type="scientific">Alteromonas salexigens</name>
    <dbReference type="NCBI Taxonomy" id="2982530"/>
    <lineage>
        <taxon>Bacteria</taxon>
        <taxon>Pseudomonadati</taxon>
        <taxon>Pseudomonadota</taxon>
        <taxon>Gammaproteobacteria</taxon>
        <taxon>Alteromonadales</taxon>
        <taxon>Alteromonadaceae</taxon>
        <taxon>Alteromonas/Salinimonas group</taxon>
        <taxon>Alteromonas</taxon>
    </lineage>
</organism>
<evidence type="ECO:0000313" key="3">
    <source>
        <dbReference type="Proteomes" id="UP001209257"/>
    </source>
</evidence>
<dbReference type="Pfam" id="PF01882">
    <property type="entry name" value="DUF58"/>
    <property type="match status" value="1"/>
</dbReference>
<dbReference type="PANTHER" id="PTHR33608">
    <property type="entry name" value="BLL2464 PROTEIN"/>
    <property type="match status" value="1"/>
</dbReference>
<keyword evidence="3" id="KW-1185">Reference proteome</keyword>
<dbReference type="EMBL" id="JAOTJC010000008">
    <property type="protein sequence ID" value="MCU7555170.1"/>
    <property type="molecule type" value="Genomic_DNA"/>
</dbReference>
<name>A0ABT2VPC5_9ALTE</name>
<dbReference type="InterPro" id="IPR002881">
    <property type="entry name" value="DUF58"/>
</dbReference>
<sequence>MRATSTDHTLTALGSDGVHLSVSELVRYQQFTRLLDLTPQRMPQARLSGGYLTRHKGRGMEFDEARHYQPGDDIRAIDWRVTARTGKTHTKIYREERERPVFILCDLSTSMQFGTQLLTKAVQAAHVTALVSWAAASRGDKVGALLFAGQQHRECKPLSRKRAVLAICHELITLQGFSLNQQSDEQSQAEGFTDVCARARRLARPGSLVYLISDFHHLTANAQQHISQLARHCEVNAVTITDPMEHALPDTGITQSVNVTDGSNLQTWLLGDKKEQQQYRQWRAQHNQRLTDFFARAKVSQNHVSAGASLDEQLAELRRRPL</sequence>
<evidence type="ECO:0000313" key="2">
    <source>
        <dbReference type="EMBL" id="MCU7555170.1"/>
    </source>
</evidence>
<dbReference type="PANTHER" id="PTHR33608:SF12">
    <property type="entry name" value="DUF58 DOMAIN-CONTAINING PROTEIN"/>
    <property type="match status" value="1"/>
</dbReference>
<dbReference type="RefSeq" id="WP_262994563.1">
    <property type="nucleotide sequence ID" value="NZ_JAOTJC010000008.1"/>
</dbReference>
<dbReference type="Proteomes" id="UP001209257">
    <property type="component" value="Unassembled WGS sequence"/>
</dbReference>
<dbReference type="SUPFAM" id="SSF53300">
    <property type="entry name" value="vWA-like"/>
    <property type="match status" value="1"/>
</dbReference>
<comment type="caution">
    <text evidence="2">The sequence shown here is derived from an EMBL/GenBank/DDBJ whole genome shotgun (WGS) entry which is preliminary data.</text>
</comment>
<dbReference type="InterPro" id="IPR036465">
    <property type="entry name" value="vWFA_dom_sf"/>
</dbReference>
<gene>
    <name evidence="2" type="ORF">OCL06_11240</name>
</gene>
<reference evidence="3" key="1">
    <citation type="submission" date="2023-07" db="EMBL/GenBank/DDBJ databases">
        <title>Study on multiphase classification of strain Alteromonas salexigens isolated from the Yellow Sea.</title>
        <authorList>
            <person name="Sun L."/>
        </authorList>
    </citation>
    <scope>NUCLEOTIDE SEQUENCE [LARGE SCALE GENOMIC DNA]</scope>
    <source>
        <strain evidence="3">ASW11-19</strain>
    </source>
</reference>
<evidence type="ECO:0000259" key="1">
    <source>
        <dbReference type="Pfam" id="PF01882"/>
    </source>
</evidence>
<accession>A0ABT2VPC5</accession>
<feature type="domain" description="DUF58" evidence="1">
    <location>
        <begin position="64"/>
        <end position="281"/>
    </location>
</feature>
<protein>
    <submittedName>
        <fullName evidence="2">DUF58 domain-containing protein</fullName>
    </submittedName>
</protein>